<evidence type="ECO:0000313" key="2">
    <source>
        <dbReference type="EMBL" id="MFC0531533.1"/>
    </source>
</evidence>
<evidence type="ECO:0000259" key="1">
    <source>
        <dbReference type="Pfam" id="PF13454"/>
    </source>
</evidence>
<organism evidence="2 3">
    <name type="scientific">Phytohabitans kaempferiae</name>
    <dbReference type="NCBI Taxonomy" id="1620943"/>
    <lineage>
        <taxon>Bacteria</taxon>
        <taxon>Bacillati</taxon>
        <taxon>Actinomycetota</taxon>
        <taxon>Actinomycetes</taxon>
        <taxon>Micromonosporales</taxon>
        <taxon>Micromonosporaceae</taxon>
    </lineage>
</organism>
<feature type="domain" description="FAD-dependent urate hydroxylase HpyO/Asp monooxygenase CreE-like FAD/NAD(P)-binding" evidence="1">
    <location>
        <begin position="4"/>
        <end position="146"/>
    </location>
</feature>
<protein>
    <submittedName>
        <fullName evidence="2">FAD/NAD(P)-binding protein</fullName>
    </submittedName>
</protein>
<proteinExistence type="predicted"/>
<accession>A0ABV6MA16</accession>
<dbReference type="PANTHER" id="PTHR40254:SF1">
    <property type="entry name" value="BLR0577 PROTEIN"/>
    <property type="match status" value="1"/>
</dbReference>
<dbReference type="Pfam" id="PF13454">
    <property type="entry name" value="NAD_binding_9"/>
    <property type="match status" value="1"/>
</dbReference>
<evidence type="ECO:0000313" key="3">
    <source>
        <dbReference type="Proteomes" id="UP001589867"/>
    </source>
</evidence>
<dbReference type="PANTHER" id="PTHR40254">
    <property type="entry name" value="BLR0577 PROTEIN"/>
    <property type="match status" value="1"/>
</dbReference>
<dbReference type="InterPro" id="IPR052189">
    <property type="entry name" value="L-asp_N-monooxygenase_NS-form"/>
</dbReference>
<dbReference type="InterPro" id="IPR038732">
    <property type="entry name" value="HpyO/CreE_NAD-binding"/>
</dbReference>
<dbReference type="Gene3D" id="3.50.50.60">
    <property type="entry name" value="FAD/NAD(P)-binding domain"/>
    <property type="match status" value="1"/>
</dbReference>
<keyword evidence="3" id="KW-1185">Reference proteome</keyword>
<sequence>MTTVIVGGGPAGTLTALALLRHTDQRVVLVDPAERLGPGTAFATREPHHLLNSRAGAMSAAPDAPADFVDWCHRSGYRVSANAFQARGWFGDYLADRLAGAFQRHGDRLLHRRAHVLRIVPGGQWRLQLTAGPEQRADHVVLAIGHAPPRFPLVAQAPVREAPGYVATPWEAHALDGIAAGDRVLLLGTGLTAVDVVLSLIARGHRGQITAVSRHGLLPLPHLGSPAGPLPPPLPGAPTVRELLRQFRTVAVDDWRSLVDRVRLQAEPLWRGLPLDERRRFLRHALRLWEVHRHRCAPWAANAIDRTRDAGLLMVHKGGPTAIRTVGRAFDVDLGGEPQGFDVVVNCTGPGHPAGIPLVRTLVADGLARADPLGLGVDVDLDGRLVPYDGGTSPAPYVVGALRLGQWLETTAIPEIRQQAHHVARAIGSNGAMPTAA</sequence>
<dbReference type="PRINTS" id="PR00368">
    <property type="entry name" value="FADPNR"/>
</dbReference>
<gene>
    <name evidence="2" type="ORF">ACFFIA_28195</name>
</gene>
<dbReference type="Proteomes" id="UP001589867">
    <property type="component" value="Unassembled WGS sequence"/>
</dbReference>
<comment type="caution">
    <text evidence="2">The sequence shown here is derived from an EMBL/GenBank/DDBJ whole genome shotgun (WGS) entry which is preliminary data.</text>
</comment>
<dbReference type="SUPFAM" id="SSF51905">
    <property type="entry name" value="FAD/NAD(P)-binding domain"/>
    <property type="match status" value="1"/>
</dbReference>
<dbReference type="InterPro" id="IPR036188">
    <property type="entry name" value="FAD/NAD-bd_sf"/>
</dbReference>
<reference evidence="2 3" key="1">
    <citation type="submission" date="2024-09" db="EMBL/GenBank/DDBJ databases">
        <authorList>
            <person name="Sun Q."/>
            <person name="Mori K."/>
        </authorList>
    </citation>
    <scope>NUCLEOTIDE SEQUENCE [LARGE SCALE GENOMIC DNA]</scope>
    <source>
        <strain evidence="2 3">TBRC 3947</strain>
    </source>
</reference>
<dbReference type="RefSeq" id="WP_377256102.1">
    <property type="nucleotide sequence ID" value="NZ_JBHLUH010000060.1"/>
</dbReference>
<dbReference type="EMBL" id="JBHLUH010000060">
    <property type="protein sequence ID" value="MFC0531533.1"/>
    <property type="molecule type" value="Genomic_DNA"/>
</dbReference>
<name>A0ABV6MA16_9ACTN</name>